<dbReference type="CDD" id="cd15542">
    <property type="entry name" value="PHD_UBR7"/>
    <property type="match status" value="1"/>
</dbReference>
<evidence type="ECO:0000256" key="5">
    <source>
        <dbReference type="SAM" id="MobiDB-lite"/>
    </source>
</evidence>
<dbReference type="InterPro" id="IPR040204">
    <property type="entry name" value="UBR7"/>
</dbReference>
<dbReference type="EMBL" id="JAAGNN010000010">
    <property type="protein sequence ID" value="KAF4084258.1"/>
    <property type="molecule type" value="Genomic_DNA"/>
</dbReference>
<dbReference type="InterPro" id="IPR013083">
    <property type="entry name" value="Znf_RING/FYVE/PHD"/>
</dbReference>
<dbReference type="SMART" id="SM00396">
    <property type="entry name" value="ZnF_UBR1"/>
    <property type="match status" value="1"/>
</dbReference>
<feature type="region of interest" description="Disordered" evidence="5">
    <location>
        <begin position="266"/>
        <end position="298"/>
    </location>
</feature>
<reference evidence="7 8" key="1">
    <citation type="submission" date="2020-02" db="EMBL/GenBank/DDBJ databases">
        <title>A chromosome-scale genome assembly of the black bullhead catfish (Ameiurus melas).</title>
        <authorList>
            <person name="Wen M."/>
            <person name="Zham M."/>
            <person name="Cabau C."/>
            <person name="Klopp C."/>
            <person name="Donnadieu C."/>
            <person name="Roques C."/>
            <person name="Bouchez O."/>
            <person name="Lampietro C."/>
            <person name="Jouanno E."/>
            <person name="Herpin A."/>
            <person name="Louis A."/>
            <person name="Berthelot C."/>
            <person name="Parey E."/>
            <person name="Roest-Crollius H."/>
            <person name="Braasch I."/>
            <person name="Postlethwait J."/>
            <person name="Robinson-Rechavi M."/>
            <person name="Echchiki A."/>
            <person name="Begum T."/>
            <person name="Montfort J."/>
            <person name="Schartl M."/>
            <person name="Bobe J."/>
            <person name="Guiguen Y."/>
        </authorList>
    </citation>
    <scope>NUCLEOTIDE SEQUENCE [LARGE SCALE GENOMIC DNA]</scope>
    <source>
        <strain evidence="7">M_S1</strain>
        <tissue evidence="7">Blood</tissue>
    </source>
</reference>
<gene>
    <name evidence="7" type="ORF">AMELA_G00126480</name>
</gene>
<dbReference type="PANTHER" id="PTHR13513">
    <property type="entry name" value="E3 UBIQUITIN-PROTEIN LIGASE UBR7"/>
    <property type="match status" value="1"/>
</dbReference>
<dbReference type="Pfam" id="PF02207">
    <property type="entry name" value="zf-UBR"/>
    <property type="match status" value="1"/>
</dbReference>
<dbReference type="InterPro" id="IPR003126">
    <property type="entry name" value="Znf_UBR"/>
</dbReference>
<dbReference type="InterPro" id="IPR047506">
    <property type="entry name" value="UBR7-like_UBR-box"/>
</dbReference>
<dbReference type="Proteomes" id="UP000593565">
    <property type="component" value="Unassembled WGS sequence"/>
</dbReference>
<evidence type="ECO:0000256" key="4">
    <source>
        <dbReference type="PROSITE-ProRule" id="PRU00508"/>
    </source>
</evidence>
<dbReference type="CDD" id="cd19677">
    <property type="entry name" value="UBR-box_UBR7"/>
    <property type="match status" value="1"/>
</dbReference>
<accession>A0A7J6ARX4</accession>
<evidence type="ECO:0000256" key="3">
    <source>
        <dbReference type="ARBA" id="ARBA00022833"/>
    </source>
</evidence>
<dbReference type="GO" id="GO:0008270">
    <property type="term" value="F:zinc ion binding"/>
    <property type="evidence" value="ECO:0007669"/>
    <property type="project" value="UniProtKB-KW"/>
</dbReference>
<dbReference type="InterPro" id="IPR011011">
    <property type="entry name" value="Znf_FYVE_PHD"/>
</dbReference>
<keyword evidence="8" id="KW-1185">Reference proteome</keyword>
<comment type="caution">
    <text evidence="7">The sequence shown here is derived from an EMBL/GenBank/DDBJ whole genome shotgun (WGS) entry which is preliminary data.</text>
</comment>
<evidence type="ECO:0000256" key="1">
    <source>
        <dbReference type="ARBA" id="ARBA00022723"/>
    </source>
</evidence>
<dbReference type="GO" id="GO:0061630">
    <property type="term" value="F:ubiquitin protein ligase activity"/>
    <property type="evidence" value="ECO:0007669"/>
    <property type="project" value="InterPro"/>
</dbReference>
<feature type="domain" description="UBR-type" evidence="6">
    <location>
        <begin position="99"/>
        <end position="171"/>
    </location>
</feature>
<sequence length="474" mass="53853">MKSNSQSPAAPHYTATHTLRCGEHEYVEKLLGASCSDENKTDRCHSRCLHVHPKFLVKTRFKLKGMDVNKLQEDTVSMDELEDEELCEALAVLAGSDPDKCSYSRGYVKRQAVFACKTCTGEGMEPAGVCLACANTCHDDHHIYELYTKRNFRCDCGNSKFGSFKCKLIPDKEGTNNKNIYNHNFFGRYCSCDRPYPDEDDKVGEAMIQCILCEDWYHSKHLGCAVVDSEELLEMVCESCMNRAPFLWTYTADFAVPPVTKVSLNKENEDDPVAGNKEEKDAVLPSCSNGHDEPSTSKDCQMEARLTSNGIMAVNHKRTHEEMERCPTMCQSETASCILKDLKAKGLVRPRVGAVFWPYDWRSKLCTCTNCKRSYVEAGVHFLMDESDTVLAYENKGETMLEEDLLMSCLSSLDRVQQLEIIYQYNDMKAELREFLQQFADQGKAVTPEAIHLFFEELQSRKRRRANSGQYFCS</sequence>
<name>A0A7J6ARX4_AMEME</name>
<dbReference type="PANTHER" id="PTHR13513:SF10">
    <property type="entry name" value="E3 UBIQUITIN-PROTEIN LIGASE UBR7"/>
    <property type="match status" value="1"/>
</dbReference>
<keyword evidence="1" id="KW-0479">Metal-binding</keyword>
<dbReference type="Gene3D" id="3.30.40.10">
    <property type="entry name" value="Zinc/RING finger domain, C3HC4 (zinc finger)"/>
    <property type="match status" value="1"/>
</dbReference>
<evidence type="ECO:0000256" key="2">
    <source>
        <dbReference type="ARBA" id="ARBA00022771"/>
    </source>
</evidence>
<dbReference type="SUPFAM" id="SSF57903">
    <property type="entry name" value="FYVE/PHD zinc finger"/>
    <property type="match status" value="1"/>
</dbReference>
<dbReference type="PROSITE" id="PS51157">
    <property type="entry name" value="ZF_UBR"/>
    <property type="match status" value="1"/>
</dbReference>
<keyword evidence="3" id="KW-0862">Zinc</keyword>
<evidence type="ECO:0000313" key="7">
    <source>
        <dbReference type="EMBL" id="KAF4084258.1"/>
    </source>
</evidence>
<proteinExistence type="predicted"/>
<keyword evidence="2" id="KW-0863">Zinc-finger</keyword>
<protein>
    <recommendedName>
        <fullName evidence="6">UBR-type domain-containing protein</fullName>
    </recommendedName>
</protein>
<dbReference type="GO" id="GO:0005737">
    <property type="term" value="C:cytoplasm"/>
    <property type="evidence" value="ECO:0007669"/>
    <property type="project" value="TreeGrafter"/>
</dbReference>
<evidence type="ECO:0000313" key="8">
    <source>
        <dbReference type="Proteomes" id="UP000593565"/>
    </source>
</evidence>
<feature type="zinc finger region" description="UBR-type" evidence="4">
    <location>
        <begin position="99"/>
        <end position="171"/>
    </location>
</feature>
<dbReference type="AlphaFoldDB" id="A0A7J6ARX4"/>
<evidence type="ECO:0000259" key="6">
    <source>
        <dbReference type="PROSITE" id="PS51157"/>
    </source>
</evidence>
<organism evidence="7 8">
    <name type="scientific">Ameiurus melas</name>
    <name type="common">Black bullhead</name>
    <name type="synonym">Silurus melas</name>
    <dbReference type="NCBI Taxonomy" id="219545"/>
    <lineage>
        <taxon>Eukaryota</taxon>
        <taxon>Metazoa</taxon>
        <taxon>Chordata</taxon>
        <taxon>Craniata</taxon>
        <taxon>Vertebrata</taxon>
        <taxon>Euteleostomi</taxon>
        <taxon>Actinopterygii</taxon>
        <taxon>Neopterygii</taxon>
        <taxon>Teleostei</taxon>
        <taxon>Ostariophysi</taxon>
        <taxon>Siluriformes</taxon>
        <taxon>Ictaluridae</taxon>
        <taxon>Ameiurus</taxon>
    </lineage>
</organism>